<comment type="caution">
    <text evidence="3">The sequence shown here is derived from an EMBL/GenBank/DDBJ whole genome shotgun (WGS) entry which is preliminary data.</text>
</comment>
<evidence type="ECO:0000313" key="3">
    <source>
        <dbReference type="EMBL" id="PWR15419.1"/>
    </source>
</evidence>
<dbReference type="EMBL" id="QGKS01000184">
    <property type="protein sequence ID" value="PWR15419.1"/>
    <property type="molecule type" value="Genomic_DNA"/>
</dbReference>
<evidence type="ECO:0000256" key="1">
    <source>
        <dbReference type="SAM" id="MobiDB-lite"/>
    </source>
</evidence>
<protein>
    <recommendedName>
        <fullName evidence="2">K+ potassium transporter integral membrane domain-containing protein</fullName>
    </recommendedName>
</protein>
<dbReference type="Proteomes" id="UP000246050">
    <property type="component" value="Unassembled WGS sequence"/>
</dbReference>
<dbReference type="InterPro" id="IPR053951">
    <property type="entry name" value="K_trans_N"/>
</dbReference>
<sequence length="49" mass="5332">MLGAWGVVYGDIGTSPLYALKTRRQSCRVPSVAGAAHHRPQRRSPRLSA</sequence>
<accession>A0A317DKW9</accession>
<feature type="region of interest" description="Disordered" evidence="1">
    <location>
        <begin position="29"/>
        <end position="49"/>
    </location>
</feature>
<gene>
    <name evidence="3" type="ORF">DKT69_10995</name>
</gene>
<feature type="compositionally biased region" description="Basic residues" evidence="1">
    <location>
        <begin position="36"/>
        <end position="49"/>
    </location>
</feature>
<organism evidence="3 4">
    <name type="scientific">Micromonospora sicca</name>
    <dbReference type="NCBI Taxonomy" id="2202420"/>
    <lineage>
        <taxon>Bacteria</taxon>
        <taxon>Bacillati</taxon>
        <taxon>Actinomycetota</taxon>
        <taxon>Actinomycetes</taxon>
        <taxon>Micromonosporales</taxon>
        <taxon>Micromonosporaceae</taxon>
        <taxon>Micromonospora</taxon>
    </lineage>
</organism>
<name>A0A317DKW9_9ACTN</name>
<dbReference type="AlphaFoldDB" id="A0A317DKW9"/>
<evidence type="ECO:0000259" key="2">
    <source>
        <dbReference type="Pfam" id="PF02705"/>
    </source>
</evidence>
<feature type="domain" description="K+ potassium transporter integral membrane" evidence="2">
    <location>
        <begin position="2"/>
        <end position="23"/>
    </location>
</feature>
<evidence type="ECO:0000313" key="4">
    <source>
        <dbReference type="Proteomes" id="UP000246050"/>
    </source>
</evidence>
<reference evidence="3 4" key="1">
    <citation type="submission" date="2018-05" db="EMBL/GenBank/DDBJ databases">
        <title>Micromonosporas from Atacama Desert.</title>
        <authorList>
            <person name="Carro L."/>
            <person name="Golinska P."/>
            <person name="Klenk H.-P."/>
            <person name="Goodfellow M."/>
        </authorList>
    </citation>
    <scope>NUCLEOTIDE SEQUENCE [LARGE SCALE GENOMIC DNA]</scope>
    <source>
        <strain evidence="3 4">4G51</strain>
    </source>
</reference>
<proteinExistence type="predicted"/>
<dbReference type="Pfam" id="PF02705">
    <property type="entry name" value="K_trans"/>
    <property type="match status" value="1"/>
</dbReference>